<organism evidence="3 4">
    <name type="scientific">Aphanomyces stellatus</name>
    <dbReference type="NCBI Taxonomy" id="120398"/>
    <lineage>
        <taxon>Eukaryota</taxon>
        <taxon>Sar</taxon>
        <taxon>Stramenopiles</taxon>
        <taxon>Oomycota</taxon>
        <taxon>Saprolegniomycetes</taxon>
        <taxon>Saprolegniales</taxon>
        <taxon>Verrucalvaceae</taxon>
        <taxon>Aphanomyces</taxon>
    </lineage>
</organism>
<feature type="compositionally biased region" description="Polar residues" evidence="1">
    <location>
        <begin position="118"/>
        <end position="127"/>
    </location>
</feature>
<feature type="region of interest" description="Disordered" evidence="1">
    <location>
        <begin position="102"/>
        <end position="131"/>
    </location>
</feature>
<evidence type="ECO:0000313" key="3">
    <source>
        <dbReference type="EMBL" id="VFT93146.1"/>
    </source>
</evidence>
<dbReference type="OrthoDB" id="72486at2759"/>
<sequence>MVAGSVSGGLHAWRGRENEENDAVHLKAAYDSIDLRGCSDPHELLEAIEGMGLKSPLSALMGQWSDLERLIQATRTPTQSIDELIMNLETIDFSSMLELPEGLDGANASDDDDETWSTDRSSVSRSYDSTEEDEAPISIAFTLEDIQRTWGDEFLADGLLHIPQRERLLAQTILLNLVRIFLPDIDSSYKEMSKTHLAQLFACANRIVAPFLPYEYTVACS</sequence>
<evidence type="ECO:0000313" key="4">
    <source>
        <dbReference type="Proteomes" id="UP000332933"/>
    </source>
</evidence>
<evidence type="ECO:0000256" key="1">
    <source>
        <dbReference type="SAM" id="MobiDB-lite"/>
    </source>
</evidence>
<dbReference type="AlphaFoldDB" id="A0A485L8I2"/>
<protein>
    <submittedName>
        <fullName evidence="3">Aste57867_16370 protein</fullName>
    </submittedName>
</protein>
<reference evidence="3 4" key="1">
    <citation type="submission" date="2019-03" db="EMBL/GenBank/DDBJ databases">
        <authorList>
            <person name="Gaulin E."/>
            <person name="Dumas B."/>
        </authorList>
    </citation>
    <scope>NUCLEOTIDE SEQUENCE [LARGE SCALE GENOMIC DNA]</scope>
    <source>
        <strain evidence="3">CBS 568.67</strain>
    </source>
</reference>
<name>A0A485L8I2_9STRA</name>
<reference evidence="2" key="2">
    <citation type="submission" date="2019-06" db="EMBL/GenBank/DDBJ databases">
        <title>Genomics analysis of Aphanomyces spp. identifies a new class of oomycete effector associated with host adaptation.</title>
        <authorList>
            <person name="Gaulin E."/>
        </authorList>
    </citation>
    <scope>NUCLEOTIDE SEQUENCE</scope>
    <source>
        <strain evidence="2">CBS 578.67</strain>
    </source>
</reference>
<dbReference type="EMBL" id="CAADRA010005890">
    <property type="protein sequence ID" value="VFT93146.1"/>
    <property type="molecule type" value="Genomic_DNA"/>
</dbReference>
<dbReference type="Proteomes" id="UP000332933">
    <property type="component" value="Unassembled WGS sequence"/>
</dbReference>
<accession>A0A485L8I2</accession>
<proteinExistence type="predicted"/>
<keyword evidence="4" id="KW-1185">Reference proteome</keyword>
<evidence type="ECO:0000313" key="2">
    <source>
        <dbReference type="EMBL" id="KAF0692558.1"/>
    </source>
</evidence>
<dbReference type="EMBL" id="VJMH01005869">
    <property type="protein sequence ID" value="KAF0692558.1"/>
    <property type="molecule type" value="Genomic_DNA"/>
</dbReference>
<gene>
    <name evidence="3" type="primary">Aste57867_16370</name>
    <name evidence="2" type="ORF">As57867_016313</name>
    <name evidence="3" type="ORF">ASTE57867_16370</name>
</gene>